<sequence>MPSLKNVKCLEYVRSLPELVRQTWVFQGQRGSFEHETMKYGPDVDIAKDEMTHETYWQYVRFIDPYTEEEQEEFGHCNHYYKYEEHETE</sequence>
<accession>A0AA38H1C3</accession>
<protein>
    <submittedName>
        <fullName evidence="1">Uncharacterized protein</fullName>
    </submittedName>
</protein>
<evidence type="ECO:0000313" key="1">
    <source>
        <dbReference type="EMBL" id="KAH9330765.1"/>
    </source>
</evidence>
<feature type="non-terminal residue" evidence="1">
    <location>
        <position position="1"/>
    </location>
</feature>
<evidence type="ECO:0000313" key="2">
    <source>
        <dbReference type="Proteomes" id="UP000824469"/>
    </source>
</evidence>
<dbReference type="AlphaFoldDB" id="A0AA38H1C3"/>
<organism evidence="1 2">
    <name type="scientific">Taxus chinensis</name>
    <name type="common">Chinese yew</name>
    <name type="synonym">Taxus wallichiana var. chinensis</name>
    <dbReference type="NCBI Taxonomy" id="29808"/>
    <lineage>
        <taxon>Eukaryota</taxon>
        <taxon>Viridiplantae</taxon>
        <taxon>Streptophyta</taxon>
        <taxon>Embryophyta</taxon>
        <taxon>Tracheophyta</taxon>
        <taxon>Spermatophyta</taxon>
        <taxon>Pinopsida</taxon>
        <taxon>Pinidae</taxon>
        <taxon>Conifers II</taxon>
        <taxon>Cupressales</taxon>
        <taxon>Taxaceae</taxon>
        <taxon>Taxus</taxon>
    </lineage>
</organism>
<name>A0AA38H1C3_TAXCH</name>
<dbReference type="EMBL" id="JAHRHJ020000001">
    <property type="protein sequence ID" value="KAH9330765.1"/>
    <property type="molecule type" value="Genomic_DNA"/>
</dbReference>
<proteinExistence type="predicted"/>
<comment type="caution">
    <text evidence="1">The sequence shown here is derived from an EMBL/GenBank/DDBJ whole genome shotgun (WGS) entry which is preliminary data.</text>
</comment>
<gene>
    <name evidence="1" type="ORF">KI387_002873</name>
</gene>
<keyword evidence="2" id="KW-1185">Reference proteome</keyword>
<dbReference type="Proteomes" id="UP000824469">
    <property type="component" value="Unassembled WGS sequence"/>
</dbReference>
<reference evidence="1 2" key="1">
    <citation type="journal article" date="2021" name="Nat. Plants">
        <title>The Taxus genome provides insights into paclitaxel biosynthesis.</title>
        <authorList>
            <person name="Xiong X."/>
            <person name="Gou J."/>
            <person name="Liao Q."/>
            <person name="Li Y."/>
            <person name="Zhou Q."/>
            <person name="Bi G."/>
            <person name="Li C."/>
            <person name="Du R."/>
            <person name="Wang X."/>
            <person name="Sun T."/>
            <person name="Guo L."/>
            <person name="Liang H."/>
            <person name="Lu P."/>
            <person name="Wu Y."/>
            <person name="Zhang Z."/>
            <person name="Ro D.K."/>
            <person name="Shang Y."/>
            <person name="Huang S."/>
            <person name="Yan J."/>
        </authorList>
    </citation>
    <scope>NUCLEOTIDE SEQUENCE [LARGE SCALE GENOMIC DNA]</scope>
    <source>
        <strain evidence="1">Ta-2019</strain>
    </source>
</reference>